<name>A0A6H0S605_9MYCO</name>
<sequence length="599" mass="66156">MPYDVIIRNGLWFDGTGRPPLTRSLGIRDGLVAEVSATALDETGCPEVIDATGKWVTPGFIDVHTHYDAEVLLDPGLRESVRHGVTTVLLGMCSLSTVYADTEDAADLFSRVEAVPRQFVLGALAEHKTWSNPAEYVAAIDALPLGPNIASLLGHSDLRASVLGLDRATTRDVTPTEAELETMAQRLDAALDAGMLGMSGMDAAIDKLDGDRFRSRALPSTFATWRERRRLIKVLRRRGRILQSAPNVAKAHEALNFFLESSAMFGRRRGVKMSLLVSADAKSAPGAVHVLGRGTRLLNRLLDAKVRFQHLPVPFELYSDGIDLPVFEEFGAGTAALHLRDQLERNTLLADPEYRRRFRRSFDRRKLGPALWHRDFHDAKIVGCPDASLIGKSFGQIADERGIHPLDAFLDVLVENGERNVRWTTIVANHRPKQLDKLADEPSVHMGFSDAGAHLRNMAFYNYALRLLKRVRDADEAGRPFLTPQRAVHRLTAEVADWFGLDAGTLRRGDRADFVVIDPVALNDSVNAYHESTVSFYGDLSRMVNRNDETVIATGVNGQVVFTRGEFRDGYGSTVRSGRYLRAGASESPSLRAPRSTTV</sequence>
<dbReference type="SUPFAM" id="SSF51338">
    <property type="entry name" value="Composite domain of metallo-dependent hydrolases"/>
    <property type="match status" value="1"/>
</dbReference>
<dbReference type="InterPro" id="IPR013108">
    <property type="entry name" value="Amidohydro_3"/>
</dbReference>
<accession>A0A6H0S605</accession>
<dbReference type="InterPro" id="IPR050378">
    <property type="entry name" value="Metallo-dep_Hydrolases_sf"/>
</dbReference>
<proteinExistence type="predicted"/>
<organism evidence="2 3">
    <name type="scientific">Mycolicibacterium frederiksbergense</name>
    <dbReference type="NCBI Taxonomy" id="117567"/>
    <lineage>
        <taxon>Bacteria</taxon>
        <taxon>Bacillati</taxon>
        <taxon>Actinomycetota</taxon>
        <taxon>Actinomycetes</taxon>
        <taxon>Mycobacteriales</taxon>
        <taxon>Mycobacteriaceae</taxon>
        <taxon>Mycolicibacterium</taxon>
    </lineage>
</organism>
<dbReference type="SUPFAM" id="SSF51556">
    <property type="entry name" value="Metallo-dependent hydrolases"/>
    <property type="match status" value="1"/>
</dbReference>
<dbReference type="Gene3D" id="2.30.40.10">
    <property type="entry name" value="Urease, subunit C, domain 1"/>
    <property type="match status" value="1"/>
</dbReference>
<dbReference type="EMBL" id="CP038799">
    <property type="protein sequence ID" value="QIV82590.1"/>
    <property type="molecule type" value="Genomic_DNA"/>
</dbReference>
<dbReference type="Gene3D" id="3.20.20.140">
    <property type="entry name" value="Metal-dependent hydrolases"/>
    <property type="match status" value="1"/>
</dbReference>
<dbReference type="InterPro" id="IPR011059">
    <property type="entry name" value="Metal-dep_hydrolase_composite"/>
</dbReference>
<dbReference type="PANTHER" id="PTHR11647">
    <property type="entry name" value="HYDRANTOINASE/DIHYDROPYRIMIDINASE FAMILY MEMBER"/>
    <property type="match status" value="1"/>
</dbReference>
<evidence type="ECO:0000313" key="3">
    <source>
        <dbReference type="Proteomes" id="UP000501849"/>
    </source>
</evidence>
<protein>
    <recommendedName>
        <fullName evidence="1">Amidohydrolase 3 domain-containing protein</fullName>
    </recommendedName>
</protein>
<reference evidence="2 3" key="1">
    <citation type="submission" date="2019-04" db="EMBL/GenBank/DDBJ databases">
        <title>Draft, Whole-Genome Sequence of the Anthracene-degrading Mycobacterium frederiksbergense LB501T, Isolated from a Polycyclic Aromatic Hydrocarbon (PAH)-Contaminated Soil.</title>
        <authorList>
            <person name="Augelletti F."/>
        </authorList>
    </citation>
    <scope>NUCLEOTIDE SEQUENCE [LARGE SCALE GENOMIC DNA]</scope>
    <source>
        <strain evidence="2 3">LB 501T</strain>
    </source>
</reference>
<dbReference type="PANTHER" id="PTHR11647:SF1">
    <property type="entry name" value="COLLAPSIN RESPONSE MEDIATOR PROTEIN"/>
    <property type="match status" value="1"/>
</dbReference>
<dbReference type="AlphaFoldDB" id="A0A6H0S605"/>
<evidence type="ECO:0000313" key="2">
    <source>
        <dbReference type="EMBL" id="QIV82590.1"/>
    </source>
</evidence>
<feature type="domain" description="Amidohydrolase 3" evidence="1">
    <location>
        <begin position="47"/>
        <end position="198"/>
    </location>
</feature>
<dbReference type="RefSeq" id="WP_168143054.1">
    <property type="nucleotide sequence ID" value="NZ_CP038799.1"/>
</dbReference>
<gene>
    <name evidence="2" type="ORF">EXE63_18195</name>
</gene>
<dbReference type="Proteomes" id="UP000501849">
    <property type="component" value="Chromosome"/>
</dbReference>
<evidence type="ECO:0000259" key="1">
    <source>
        <dbReference type="Pfam" id="PF07969"/>
    </source>
</evidence>
<keyword evidence="3" id="KW-1185">Reference proteome</keyword>
<dbReference type="InterPro" id="IPR032466">
    <property type="entry name" value="Metal_Hydrolase"/>
</dbReference>
<dbReference type="KEGG" id="mfre:EXE63_18195"/>
<dbReference type="GO" id="GO:0005829">
    <property type="term" value="C:cytosol"/>
    <property type="evidence" value="ECO:0007669"/>
    <property type="project" value="TreeGrafter"/>
</dbReference>
<dbReference type="GO" id="GO:0016812">
    <property type="term" value="F:hydrolase activity, acting on carbon-nitrogen (but not peptide) bonds, in cyclic amides"/>
    <property type="evidence" value="ECO:0007669"/>
    <property type="project" value="TreeGrafter"/>
</dbReference>
<dbReference type="Pfam" id="PF07969">
    <property type="entry name" value="Amidohydro_3"/>
    <property type="match status" value="1"/>
</dbReference>